<dbReference type="SMART" id="SM00696">
    <property type="entry name" value="DM9"/>
    <property type="match status" value="1"/>
</dbReference>
<accession>A0A7L4JGS4</accession>
<dbReference type="PANTHER" id="PTHR31649:SF1">
    <property type="entry name" value="FARNESOIC ACID O-METHYL TRANSFERASE DOMAIN-CONTAINING PROTEIN"/>
    <property type="match status" value="1"/>
</dbReference>
<dbReference type="EMBL" id="VZSW01012881">
    <property type="protein sequence ID" value="NXY40183.1"/>
    <property type="molecule type" value="Genomic_DNA"/>
</dbReference>
<name>A0A7L4JGS4_9PASS</name>
<gene>
    <name evidence="1" type="primary">Natt3</name>
    <name evidence="1" type="ORF">PORRUF_R10957</name>
</gene>
<evidence type="ECO:0000313" key="1">
    <source>
        <dbReference type="EMBL" id="NXY40183.1"/>
    </source>
</evidence>
<organism evidence="1 2">
    <name type="scientific">Pomatorhinus ruficollis</name>
    <name type="common">streak-breasted scimitar babbler</name>
    <dbReference type="NCBI Taxonomy" id="932028"/>
    <lineage>
        <taxon>Eukaryota</taxon>
        <taxon>Metazoa</taxon>
        <taxon>Chordata</taxon>
        <taxon>Craniata</taxon>
        <taxon>Vertebrata</taxon>
        <taxon>Euteleostomi</taxon>
        <taxon>Archelosauria</taxon>
        <taxon>Archosauria</taxon>
        <taxon>Dinosauria</taxon>
        <taxon>Saurischia</taxon>
        <taxon>Theropoda</taxon>
        <taxon>Coelurosauria</taxon>
        <taxon>Aves</taxon>
        <taxon>Neognathae</taxon>
        <taxon>Neoaves</taxon>
        <taxon>Telluraves</taxon>
        <taxon>Australaves</taxon>
        <taxon>Passeriformes</taxon>
        <taxon>Sylvioidea</taxon>
        <taxon>Timaliidae</taxon>
        <taxon>Pomatorhinus</taxon>
    </lineage>
</organism>
<dbReference type="Proteomes" id="UP000572837">
    <property type="component" value="Unassembled WGS sequence"/>
</dbReference>
<protein>
    <submittedName>
        <fullName evidence="1">NATT3 protein</fullName>
    </submittedName>
</protein>
<feature type="non-terminal residue" evidence="1">
    <location>
        <position position="139"/>
    </location>
</feature>
<reference evidence="1 2" key="1">
    <citation type="submission" date="2020-02" db="EMBL/GenBank/DDBJ databases">
        <title>Bird 10,000 Genomes (B10K) Project - Family phase.</title>
        <authorList>
            <person name="Zhang G."/>
        </authorList>
    </citation>
    <scope>NUCLEOTIDE SEQUENCE [LARGE SCALE GENOMIC DNA]</scope>
    <source>
        <strain evidence="1">B10K-IZ-033-81</strain>
        <tissue evidence="1">Muscle</tissue>
    </source>
</reference>
<dbReference type="PANTHER" id="PTHR31649">
    <property type="entry name" value="AGAP009604-PA"/>
    <property type="match status" value="1"/>
</dbReference>
<proteinExistence type="predicted"/>
<comment type="caution">
    <text evidence="1">The sequence shown here is derived from an EMBL/GenBank/DDBJ whole genome shotgun (WGS) entry which is preliminary data.</text>
</comment>
<dbReference type="AlphaFoldDB" id="A0A7L4JGS4"/>
<keyword evidence="2" id="KW-1185">Reference proteome</keyword>
<dbReference type="InterPro" id="IPR006616">
    <property type="entry name" value="DM9_repeat"/>
</dbReference>
<feature type="non-terminal residue" evidence="1">
    <location>
        <position position="1"/>
    </location>
</feature>
<evidence type="ECO:0000313" key="2">
    <source>
        <dbReference type="Proteomes" id="UP000572837"/>
    </source>
</evidence>
<sequence length="139" mass="14757">TEFICLTPGCHLGSFEPERGPSCVFTWGEAELRSPEFRLLLNPGGFEALDWVDASFGSVPEGAVEGCPRTDGFVGRSPEGLGKASKELQALFVAVDGGEVWYKWYQVLAVRRGAAGVSIADVSYNGSAALESSEPAELA</sequence>